<dbReference type="RefSeq" id="XP_019087658.1">
    <property type="nucleotide sequence ID" value="XM_019232113.1"/>
</dbReference>
<name>A0ABM1QLM0_CAMSA</name>
<gene>
    <name evidence="3" type="primary">LOC104728950</name>
</gene>
<protein>
    <submittedName>
        <fullName evidence="3">Ervatamin-B-like</fullName>
    </submittedName>
</protein>
<accession>A0ABM1QLM0</accession>
<dbReference type="InterPro" id="IPR000668">
    <property type="entry name" value="Peptidase_C1A_C"/>
</dbReference>
<proteinExistence type="predicted"/>
<reference evidence="3" key="2">
    <citation type="submission" date="2025-08" db="UniProtKB">
        <authorList>
            <consortium name="RefSeq"/>
        </authorList>
    </citation>
    <scope>IDENTIFICATION</scope>
    <source>
        <tissue evidence="3">Leaf</tissue>
    </source>
</reference>
<evidence type="ECO:0000259" key="1">
    <source>
        <dbReference type="Pfam" id="PF00112"/>
    </source>
</evidence>
<dbReference type="Proteomes" id="UP000694864">
    <property type="component" value="Chromosome 11"/>
</dbReference>
<reference evidence="2" key="1">
    <citation type="journal article" date="2014" name="Nat. Commun.">
        <title>The emerging biofuel crop Camelina sativa retains a highly undifferentiated hexaploid genome structure.</title>
        <authorList>
            <person name="Kagale S."/>
            <person name="Koh C."/>
            <person name="Nixon J."/>
            <person name="Bollina V."/>
            <person name="Clarke W.E."/>
            <person name="Tuteja R."/>
            <person name="Spillane C."/>
            <person name="Robinson S.J."/>
            <person name="Links M.G."/>
            <person name="Clarke C."/>
            <person name="Higgins E.E."/>
            <person name="Huebert T."/>
            <person name="Sharpe A.G."/>
            <person name="Parkin I.A."/>
        </authorList>
    </citation>
    <scope>NUCLEOTIDE SEQUENCE [LARGE SCALE GENOMIC DNA]</scope>
    <source>
        <strain evidence="2">cv. DH55</strain>
    </source>
</reference>
<evidence type="ECO:0000313" key="3">
    <source>
        <dbReference type="RefSeq" id="XP_019087658.1"/>
    </source>
</evidence>
<dbReference type="SUPFAM" id="SSF54001">
    <property type="entry name" value="Cysteine proteinases"/>
    <property type="match status" value="1"/>
</dbReference>
<organism evidence="2 3">
    <name type="scientific">Camelina sativa</name>
    <name type="common">False flax</name>
    <name type="synonym">Myagrum sativum</name>
    <dbReference type="NCBI Taxonomy" id="90675"/>
    <lineage>
        <taxon>Eukaryota</taxon>
        <taxon>Viridiplantae</taxon>
        <taxon>Streptophyta</taxon>
        <taxon>Embryophyta</taxon>
        <taxon>Tracheophyta</taxon>
        <taxon>Spermatophyta</taxon>
        <taxon>Magnoliopsida</taxon>
        <taxon>eudicotyledons</taxon>
        <taxon>Gunneridae</taxon>
        <taxon>Pentapetalae</taxon>
        <taxon>rosids</taxon>
        <taxon>malvids</taxon>
        <taxon>Brassicales</taxon>
        <taxon>Brassicaceae</taxon>
        <taxon>Camelineae</taxon>
        <taxon>Camelina</taxon>
    </lineage>
</organism>
<keyword evidence="2" id="KW-1185">Reference proteome</keyword>
<dbReference type="GeneID" id="104728950"/>
<evidence type="ECO:0000313" key="2">
    <source>
        <dbReference type="Proteomes" id="UP000694864"/>
    </source>
</evidence>
<dbReference type="InterPro" id="IPR038765">
    <property type="entry name" value="Papain-like_cys_pep_sf"/>
</dbReference>
<dbReference type="Pfam" id="PF00112">
    <property type="entry name" value="Peptidase_C1"/>
    <property type="match status" value="1"/>
</dbReference>
<feature type="domain" description="Peptidase C1A papain C-terminal" evidence="1">
    <location>
        <begin position="7"/>
        <end position="101"/>
    </location>
</feature>
<sequence length="126" mass="14371">MSIENSVDDFAYLTDPDDDEFRAFVRRQPVIGILRNPGFEFSRIGSRIYRSPLDSVDRAFHQVLIIGYGFDSNNEPYWIIQNSHGDGWGVGGFGHVHRRIRSGQGSEFFAVAYPIIRGYPRSKDEA</sequence>
<dbReference type="Gene3D" id="3.90.70.10">
    <property type="entry name" value="Cysteine proteinases"/>
    <property type="match status" value="1"/>
</dbReference>